<evidence type="ECO:0000313" key="2">
    <source>
        <dbReference type="Proteomes" id="UP000295636"/>
    </source>
</evidence>
<keyword evidence="2" id="KW-1185">Reference proteome</keyword>
<reference evidence="1 2" key="1">
    <citation type="submission" date="2019-03" db="EMBL/GenBank/DDBJ databases">
        <title>This is whole genome sequence of Paenibacillus sp MS74 strain.</title>
        <authorList>
            <person name="Trinh H.N."/>
        </authorList>
    </citation>
    <scope>NUCLEOTIDE SEQUENCE [LARGE SCALE GENOMIC DNA]</scope>
    <source>
        <strain evidence="1 2">MS74</strain>
    </source>
</reference>
<evidence type="ECO:0000313" key="1">
    <source>
        <dbReference type="EMBL" id="TDF92158.1"/>
    </source>
</evidence>
<name>A0A4R5KCD7_9BACL</name>
<evidence type="ECO:0008006" key="3">
    <source>
        <dbReference type="Google" id="ProtNLM"/>
    </source>
</evidence>
<dbReference type="EMBL" id="SMRT01000022">
    <property type="protein sequence ID" value="TDF92158.1"/>
    <property type="molecule type" value="Genomic_DNA"/>
</dbReference>
<dbReference type="AlphaFoldDB" id="A0A4R5KCD7"/>
<protein>
    <recommendedName>
        <fullName evidence="3">DUF2612 domain-containing protein</fullName>
    </recommendedName>
</protein>
<accession>A0A4R5KCD7</accession>
<comment type="caution">
    <text evidence="1">The sequence shown here is derived from an EMBL/GenBank/DDBJ whole genome shotgun (WGS) entry which is preliminary data.</text>
</comment>
<dbReference type="Proteomes" id="UP000295636">
    <property type="component" value="Unassembled WGS sequence"/>
</dbReference>
<dbReference type="OrthoDB" id="2087266at2"/>
<dbReference type="RefSeq" id="WP_133235470.1">
    <property type="nucleotide sequence ID" value="NZ_SMRT01000022.1"/>
</dbReference>
<gene>
    <name evidence="1" type="ORF">E1757_30655</name>
</gene>
<organism evidence="1 2">
    <name type="scientific">Paenibacillus piri</name>
    <dbReference type="NCBI Taxonomy" id="2547395"/>
    <lineage>
        <taxon>Bacteria</taxon>
        <taxon>Bacillati</taxon>
        <taxon>Bacillota</taxon>
        <taxon>Bacilli</taxon>
        <taxon>Bacillales</taxon>
        <taxon>Paenibacillaceae</taxon>
        <taxon>Paenibacillus</taxon>
    </lineage>
</organism>
<proteinExistence type="predicted"/>
<sequence length="213" mass="23213">MLNVRDMLKTLTDHYTKRPQSNIGKLLSILSGQLNDLDQTLETMLLWRDIDLARGATLDNIGQNVVQPRGAATDEVYRVLIKSKIARNFSTGDINTVIQVLAIAVSADYSEIEIKEKFTHPIAPEPAAISLIRLPLSRLSASEIDIRQFARILQKTVPAGVLVDAVELQGTFAFASGEVPEMDAEIGFADVDQTSGGLLGTVFTPAKNIDLPI</sequence>